<reference evidence="2 3" key="1">
    <citation type="journal article" date="2011" name="BMC Genomics">
        <title>Genomic insights into an obligate epibiotic bacterial predator: Micavibrio aeruginosavorus ARL-13.</title>
        <authorList>
            <person name="Wang Z."/>
            <person name="Kadouri D."/>
            <person name="Wu M."/>
        </authorList>
    </citation>
    <scope>NUCLEOTIDE SEQUENCE [LARGE SCALE GENOMIC DNA]</scope>
    <source>
        <strain evidence="2 3">ARL-13</strain>
    </source>
</reference>
<dbReference type="AlphaFoldDB" id="G2KLE1"/>
<dbReference type="Gene3D" id="3.40.50.300">
    <property type="entry name" value="P-loop containing nucleotide triphosphate hydrolases"/>
    <property type="match status" value="1"/>
</dbReference>
<dbReference type="PANTHER" id="PTHR13696:SF52">
    <property type="entry name" value="PARA FAMILY PROTEIN CT_582"/>
    <property type="match status" value="1"/>
</dbReference>
<dbReference type="InterPro" id="IPR050678">
    <property type="entry name" value="DNA_Partitioning_ATPase"/>
</dbReference>
<protein>
    <submittedName>
        <fullName evidence="2">CobQ/CobB/MinD/ParA nucleotide binding domain protein</fullName>
    </submittedName>
</protein>
<dbReference type="KEGG" id="mai:MICA_29"/>
<dbReference type="eggNOG" id="COG1192">
    <property type="taxonomic scope" value="Bacteria"/>
</dbReference>
<dbReference type="STRING" id="856793.MICA_29"/>
<dbReference type="SUPFAM" id="SSF52540">
    <property type="entry name" value="P-loop containing nucleoside triphosphate hydrolases"/>
    <property type="match status" value="1"/>
</dbReference>
<evidence type="ECO:0000313" key="2">
    <source>
        <dbReference type="EMBL" id="AEP08377.1"/>
    </source>
</evidence>
<dbReference type="CDD" id="cd02042">
    <property type="entry name" value="ParAB_family"/>
    <property type="match status" value="1"/>
</dbReference>
<dbReference type="HOGENOM" id="CLU_037612_1_4_5"/>
<dbReference type="InterPro" id="IPR027417">
    <property type="entry name" value="P-loop_NTPase"/>
</dbReference>
<evidence type="ECO:0000313" key="3">
    <source>
        <dbReference type="Proteomes" id="UP000009286"/>
    </source>
</evidence>
<feature type="domain" description="AAA" evidence="1">
    <location>
        <begin position="2"/>
        <end position="173"/>
    </location>
</feature>
<dbReference type="EMBL" id="CP002382">
    <property type="protein sequence ID" value="AEP08377.1"/>
    <property type="molecule type" value="Genomic_DNA"/>
</dbReference>
<dbReference type="PANTHER" id="PTHR13696">
    <property type="entry name" value="P-LOOP CONTAINING NUCLEOSIDE TRIPHOSPHATE HYDROLASE"/>
    <property type="match status" value="1"/>
</dbReference>
<sequence length="276" mass="30233">MAVANQKGGVGKTTTAVNLATAMCAVGKTVLLVDLDSQGNASTGLGIKRVDIRHSSYDVLFGEVAVEDAIMQTKVPNLSIVPSSIHLSGAEIELVDVERREYCLRDALRQPLPFDYIIIDCAPSLSLLTLNALVATDTVVVPLQCEFYALEGLSHLVKTIERVRKAFNPTLDIHGVVLTMYDRRNNLSSMVENDVREFFGDKVYRTVIPRNVRVSEAPSFGLPAIVYDMKSPGATAYIHLASEVLKRERTLMREAAANEQQLIENKSQNTEVKGAA</sequence>
<accession>G2KLE1</accession>
<evidence type="ECO:0000259" key="1">
    <source>
        <dbReference type="Pfam" id="PF13614"/>
    </source>
</evidence>
<gene>
    <name evidence="2" type="ordered locus">MICA_29</name>
</gene>
<keyword evidence="3" id="KW-1185">Reference proteome</keyword>
<dbReference type="FunFam" id="3.40.50.300:FF:000285">
    <property type="entry name" value="Sporulation initiation inhibitor Soj"/>
    <property type="match status" value="1"/>
</dbReference>
<dbReference type="InterPro" id="IPR025669">
    <property type="entry name" value="AAA_dom"/>
</dbReference>
<dbReference type="Pfam" id="PF13614">
    <property type="entry name" value="AAA_31"/>
    <property type="match status" value="1"/>
</dbReference>
<name>G2KLE1_MICAA</name>
<proteinExistence type="predicted"/>
<dbReference type="Proteomes" id="UP000009286">
    <property type="component" value="Chromosome"/>
</dbReference>
<organism evidence="2 3">
    <name type="scientific">Micavibrio aeruginosavorus (strain ARL-13)</name>
    <dbReference type="NCBI Taxonomy" id="856793"/>
    <lineage>
        <taxon>Bacteria</taxon>
        <taxon>Pseudomonadati</taxon>
        <taxon>Bdellovibrionota</taxon>
        <taxon>Bdellovibrionia</taxon>
        <taxon>Bdellovibrionales</taxon>
        <taxon>Pseudobdellovibrionaceae</taxon>
        <taxon>Micavibrio</taxon>
    </lineage>
</organism>